<dbReference type="GO" id="GO:0008270">
    <property type="term" value="F:zinc ion binding"/>
    <property type="evidence" value="ECO:0007669"/>
    <property type="project" value="UniProtKB-KW"/>
</dbReference>
<keyword evidence="18" id="KW-1185">Reference proteome</keyword>
<dbReference type="Gene3D" id="2.20.25.20">
    <property type="match status" value="1"/>
</dbReference>
<keyword evidence="11" id="KW-0833">Ubl conjugation pathway</keyword>
<keyword evidence="12" id="KW-0862">Zinc</keyword>
<dbReference type="Pfam" id="PF01485">
    <property type="entry name" value="IBR"/>
    <property type="match status" value="1"/>
</dbReference>
<comment type="catalytic activity">
    <reaction evidence="1">
        <text>[E2 ubiquitin-conjugating enzyme]-S-ubiquitinyl-L-cysteine + [acceptor protein]-L-lysine = [E2 ubiquitin-conjugating enzyme]-L-cysteine + [acceptor protein]-N(6)-ubiquitinyl-L-lysine.</text>
        <dbReference type="EC" id="2.3.2.31"/>
    </reaction>
</comment>
<evidence type="ECO:0000256" key="8">
    <source>
        <dbReference type="ARBA" id="ARBA00022723"/>
    </source>
</evidence>
<comment type="function">
    <text evidence="3">Might act as an E3 ubiquitin-protein ligase, or as part of E3 complex, which accepts ubiquitin from specific E2 ubiquitin-conjugating enzymes and then transfers it to substrates.</text>
</comment>
<evidence type="ECO:0000256" key="1">
    <source>
        <dbReference type="ARBA" id="ARBA00001798"/>
    </source>
</evidence>
<evidence type="ECO:0000256" key="10">
    <source>
        <dbReference type="ARBA" id="ARBA00022771"/>
    </source>
</evidence>
<comment type="similarity">
    <text evidence="5">Belongs to the RBR family. Ariadne subfamily.</text>
</comment>
<dbReference type="AlphaFoldDB" id="A0AAP0MGJ5"/>
<evidence type="ECO:0000256" key="13">
    <source>
        <dbReference type="PROSITE-ProRule" id="PRU00175"/>
    </source>
</evidence>
<proteinExistence type="inferred from homology"/>
<dbReference type="InterPro" id="IPR013083">
    <property type="entry name" value="Znf_RING/FYVE/PHD"/>
</dbReference>
<comment type="caution">
    <text evidence="17">The sequence shown here is derived from an EMBL/GenBank/DDBJ whole genome shotgun (WGS) entry which is preliminary data.</text>
</comment>
<reference evidence="17 18" key="1">
    <citation type="submission" date="2024-05" db="EMBL/GenBank/DDBJ databases">
        <title>Haplotype-resolved chromosome-level genome assembly of Huyou (Citrus changshanensis).</title>
        <authorList>
            <person name="Miao C."/>
            <person name="Chen W."/>
            <person name="Wu Y."/>
            <person name="Wang L."/>
            <person name="Zhao S."/>
            <person name="Grierson D."/>
            <person name="Xu C."/>
            <person name="Chen K."/>
        </authorList>
    </citation>
    <scope>NUCLEOTIDE SEQUENCE [LARGE SCALE GENOMIC DNA]</scope>
    <source>
        <strain evidence="17">01-14</strain>
        <tissue evidence="17">Leaf</tissue>
    </source>
</reference>
<dbReference type="SMART" id="SM00647">
    <property type="entry name" value="IBR"/>
    <property type="match status" value="1"/>
</dbReference>
<dbReference type="EC" id="2.3.2.31" evidence="6"/>
<protein>
    <recommendedName>
        <fullName evidence="6">RBR-type E3 ubiquitin transferase</fullName>
        <ecNumber evidence="6">2.3.2.31</ecNumber>
    </recommendedName>
</protein>
<keyword evidence="7" id="KW-0808">Transferase</keyword>
<evidence type="ECO:0000259" key="15">
    <source>
        <dbReference type="PROSITE" id="PS50089"/>
    </source>
</evidence>
<evidence type="ECO:0000256" key="2">
    <source>
        <dbReference type="ARBA" id="ARBA00001947"/>
    </source>
</evidence>
<organism evidence="17 18">
    <name type="scientific">Citrus x changshan-huyou</name>
    <dbReference type="NCBI Taxonomy" id="2935761"/>
    <lineage>
        <taxon>Eukaryota</taxon>
        <taxon>Viridiplantae</taxon>
        <taxon>Streptophyta</taxon>
        <taxon>Embryophyta</taxon>
        <taxon>Tracheophyta</taxon>
        <taxon>Spermatophyta</taxon>
        <taxon>Magnoliopsida</taxon>
        <taxon>eudicotyledons</taxon>
        <taxon>Gunneridae</taxon>
        <taxon>Pentapetalae</taxon>
        <taxon>rosids</taxon>
        <taxon>malvids</taxon>
        <taxon>Sapindales</taxon>
        <taxon>Rutaceae</taxon>
        <taxon>Aurantioideae</taxon>
        <taxon>Citrus</taxon>
    </lineage>
</organism>
<dbReference type="EMBL" id="JBCGBO010000004">
    <property type="protein sequence ID" value="KAK9210067.1"/>
    <property type="molecule type" value="Genomic_DNA"/>
</dbReference>
<dbReference type="Proteomes" id="UP001428341">
    <property type="component" value="Unassembled WGS sequence"/>
</dbReference>
<evidence type="ECO:0000256" key="7">
    <source>
        <dbReference type="ARBA" id="ARBA00022679"/>
    </source>
</evidence>
<dbReference type="InterPro" id="IPR002867">
    <property type="entry name" value="IBR_dom"/>
</dbReference>
<dbReference type="SUPFAM" id="SSF57850">
    <property type="entry name" value="RING/U-box"/>
    <property type="match status" value="3"/>
</dbReference>
<feature type="domain" description="RING-type" evidence="16">
    <location>
        <begin position="74"/>
        <end position="268"/>
    </location>
</feature>
<keyword evidence="9" id="KW-0677">Repeat</keyword>
<dbReference type="FunFam" id="3.30.40.10:FF:000230">
    <property type="entry name" value="RBR-type E3 ubiquitin transferase"/>
    <property type="match status" value="1"/>
</dbReference>
<evidence type="ECO:0000256" key="14">
    <source>
        <dbReference type="SAM" id="MobiDB-lite"/>
    </source>
</evidence>
<dbReference type="Gene3D" id="1.20.120.1750">
    <property type="match status" value="1"/>
</dbReference>
<evidence type="ECO:0000256" key="3">
    <source>
        <dbReference type="ARBA" id="ARBA00003976"/>
    </source>
</evidence>
<dbReference type="PROSITE" id="PS51873">
    <property type="entry name" value="TRIAD"/>
    <property type="match status" value="1"/>
</dbReference>
<keyword evidence="10 13" id="KW-0863">Zinc-finger</keyword>
<comment type="pathway">
    <text evidence="4">Protein modification; protein ubiquitination.</text>
</comment>
<dbReference type="PANTHER" id="PTHR11685">
    <property type="entry name" value="RBR FAMILY RING FINGER AND IBR DOMAIN-CONTAINING"/>
    <property type="match status" value="1"/>
</dbReference>
<feature type="domain" description="RING-type" evidence="15">
    <location>
        <begin position="78"/>
        <end position="123"/>
    </location>
</feature>
<dbReference type="InterPro" id="IPR044066">
    <property type="entry name" value="TRIAD_supradom"/>
</dbReference>
<evidence type="ECO:0000259" key="16">
    <source>
        <dbReference type="PROSITE" id="PS51873"/>
    </source>
</evidence>
<evidence type="ECO:0000256" key="12">
    <source>
        <dbReference type="ARBA" id="ARBA00022833"/>
    </source>
</evidence>
<dbReference type="InterPro" id="IPR001841">
    <property type="entry name" value="Znf_RING"/>
</dbReference>
<evidence type="ECO:0000256" key="6">
    <source>
        <dbReference type="ARBA" id="ARBA00012251"/>
    </source>
</evidence>
<dbReference type="GO" id="GO:0016567">
    <property type="term" value="P:protein ubiquitination"/>
    <property type="evidence" value="ECO:0007669"/>
    <property type="project" value="InterPro"/>
</dbReference>
<evidence type="ECO:0000256" key="4">
    <source>
        <dbReference type="ARBA" id="ARBA00004906"/>
    </source>
</evidence>
<dbReference type="InterPro" id="IPR031127">
    <property type="entry name" value="E3_UB_ligase_RBR"/>
</dbReference>
<dbReference type="Gene3D" id="3.30.40.10">
    <property type="entry name" value="Zinc/RING finger domain, C3HC4 (zinc finger)"/>
    <property type="match status" value="1"/>
</dbReference>
<keyword evidence="8" id="KW-0479">Metal-binding</keyword>
<feature type="region of interest" description="Disordered" evidence="14">
    <location>
        <begin position="42"/>
        <end position="71"/>
    </location>
</feature>
<comment type="cofactor">
    <cofactor evidence="2">
        <name>Zn(2+)</name>
        <dbReference type="ChEBI" id="CHEBI:29105"/>
    </cofactor>
</comment>
<evidence type="ECO:0000313" key="18">
    <source>
        <dbReference type="Proteomes" id="UP001428341"/>
    </source>
</evidence>
<evidence type="ECO:0000256" key="11">
    <source>
        <dbReference type="ARBA" id="ARBA00022786"/>
    </source>
</evidence>
<evidence type="ECO:0000256" key="5">
    <source>
        <dbReference type="ARBA" id="ARBA00005884"/>
    </source>
</evidence>
<dbReference type="CDD" id="cd22582">
    <property type="entry name" value="BRcat_RBR_unk"/>
    <property type="match status" value="1"/>
</dbReference>
<gene>
    <name evidence="17" type="ORF">WN944_002436</name>
</gene>
<dbReference type="GO" id="GO:0061630">
    <property type="term" value="F:ubiquitin protein ligase activity"/>
    <property type="evidence" value="ECO:0007669"/>
    <property type="project" value="UniProtKB-EC"/>
</dbReference>
<evidence type="ECO:0000313" key="17">
    <source>
        <dbReference type="EMBL" id="KAK9210067.1"/>
    </source>
</evidence>
<evidence type="ECO:0000256" key="9">
    <source>
        <dbReference type="ARBA" id="ARBA00022737"/>
    </source>
</evidence>
<dbReference type="PROSITE" id="PS50089">
    <property type="entry name" value="ZF_RING_2"/>
    <property type="match status" value="1"/>
</dbReference>
<sequence>MGNKIGTLLTKSKLKKHRKEIEVVTSKVTYSEVNEELEEAYLTPKSHESELTDEETVNLGKRRSSNAETDDGTPSFVCEICVESRSLYDSFNVKGCSHFNCTSCIVRYIASKLEGNITNISCPQLGCEARLEFEDCRLILPDDVFARWGLALCESALVGHKKFYCPYKDCSSMLIDEGEAIRKSNCPHCRRLFCVQCKVPWHSEFDCSQFQKLQNRGEDDMLVSLAKKKKWKRCPNCSYFVERSAGCFYMKCRSAYNILFRLIPEIGL</sequence>
<accession>A0AAP0MGJ5</accession>
<name>A0AAP0MGJ5_9ROSI</name>